<protein>
    <submittedName>
        <fullName evidence="1">Uncharacterized protein</fullName>
    </submittedName>
</protein>
<comment type="caution">
    <text evidence="1">The sequence shown here is derived from an EMBL/GenBank/DDBJ whole genome shotgun (WGS) entry which is preliminary data.</text>
</comment>
<reference evidence="1 2" key="1">
    <citation type="submission" date="2022-10" db="EMBL/GenBank/DDBJ databases">
        <title>Characterization of Pseudomonas capsici strains from pepper and tomato in Georgia.</title>
        <authorList>
            <person name="Zhao M."/>
            <person name="Dutta B."/>
        </authorList>
    </citation>
    <scope>NUCLEOTIDE SEQUENCE [LARGE SCALE GENOMIC DNA]</scope>
    <source>
        <strain evidence="1 2">Pc20-5</strain>
    </source>
</reference>
<name>A0ABT3BQD6_9PSED</name>
<proteinExistence type="predicted"/>
<dbReference type="EMBL" id="JAOXML010000001">
    <property type="protein sequence ID" value="MCV4375056.1"/>
    <property type="molecule type" value="Genomic_DNA"/>
</dbReference>
<dbReference type="RefSeq" id="WP_232849221.1">
    <property type="nucleotide sequence ID" value="NZ_JAFGZD010000001.1"/>
</dbReference>
<organism evidence="1 2">
    <name type="scientific">Pseudomonas capsici</name>
    <dbReference type="NCBI Taxonomy" id="2810614"/>
    <lineage>
        <taxon>Bacteria</taxon>
        <taxon>Pseudomonadati</taxon>
        <taxon>Pseudomonadota</taxon>
        <taxon>Gammaproteobacteria</taxon>
        <taxon>Pseudomonadales</taxon>
        <taxon>Pseudomonadaceae</taxon>
        <taxon>Pseudomonas</taxon>
    </lineage>
</organism>
<dbReference type="Proteomes" id="UP001207294">
    <property type="component" value="Unassembled WGS sequence"/>
</dbReference>
<keyword evidence="2" id="KW-1185">Reference proteome</keyword>
<sequence length="100" mass="11008">MPLMQNCPTAEISLTQASNSQNGSRSDVEMKTYGVILEGRSLSDEAIDNEVTHSRNDTKLRFGKTEWLTVLAEMKKHKILMPSGVSKRTTSGLLSLPGLE</sequence>
<dbReference type="GeneID" id="93559388"/>
<gene>
    <name evidence="1" type="ORF">OH718_00430</name>
</gene>
<accession>A0ABT3BQD6</accession>
<evidence type="ECO:0000313" key="2">
    <source>
        <dbReference type="Proteomes" id="UP001207294"/>
    </source>
</evidence>
<evidence type="ECO:0000313" key="1">
    <source>
        <dbReference type="EMBL" id="MCV4375056.1"/>
    </source>
</evidence>